<protein>
    <recommendedName>
        <fullName evidence="9 19">3-dehydroquinate synthase</fullName>
        <ecNumber evidence="8 19">4.2.3.4</ecNumber>
    </recommendedName>
</protein>
<comment type="similarity">
    <text evidence="7">Belongs to the sugar phosphate cyclases superfamily. Dehydroquinate synthase family.</text>
</comment>
<keyword evidence="10" id="KW-0963">Cytoplasm</keyword>
<evidence type="ECO:0000256" key="10">
    <source>
        <dbReference type="ARBA" id="ARBA00022490"/>
    </source>
</evidence>
<name>A0A2M7G8G9_9BACT</name>
<feature type="transmembrane region" description="Helical" evidence="20">
    <location>
        <begin position="107"/>
        <end position="128"/>
    </location>
</feature>
<comment type="subcellular location">
    <subcellularLocation>
        <location evidence="5">Cytoplasm</location>
    </subcellularLocation>
</comment>
<evidence type="ECO:0000256" key="7">
    <source>
        <dbReference type="ARBA" id="ARBA00005412"/>
    </source>
</evidence>
<gene>
    <name evidence="23" type="primary">aroB</name>
    <name evidence="23" type="ORF">COW36_03685</name>
</gene>
<evidence type="ECO:0000256" key="9">
    <source>
        <dbReference type="ARBA" id="ARBA00017684"/>
    </source>
</evidence>
<dbReference type="PANTHER" id="PTHR43622:SF7">
    <property type="entry name" value="3-DEHYDROQUINATE SYNTHASE, CHLOROPLASTIC"/>
    <property type="match status" value="1"/>
</dbReference>
<evidence type="ECO:0000256" key="15">
    <source>
        <dbReference type="ARBA" id="ARBA00023027"/>
    </source>
</evidence>
<evidence type="ECO:0000256" key="17">
    <source>
        <dbReference type="ARBA" id="ARBA00023239"/>
    </source>
</evidence>
<keyword evidence="20" id="KW-1133">Transmembrane helix</keyword>
<comment type="caution">
    <text evidence="23">The sequence shown here is derived from an EMBL/GenBank/DDBJ whole genome shotgun (WGS) entry which is preliminary data.</text>
</comment>
<dbReference type="Pfam" id="PF01761">
    <property type="entry name" value="DHQ_synthase"/>
    <property type="match status" value="1"/>
</dbReference>
<keyword evidence="20" id="KW-0472">Membrane</keyword>
<dbReference type="NCBIfam" id="TIGR01357">
    <property type="entry name" value="aroB"/>
    <property type="match status" value="1"/>
</dbReference>
<dbReference type="EMBL" id="PFFQ01000012">
    <property type="protein sequence ID" value="PIW18402.1"/>
    <property type="molecule type" value="Genomic_DNA"/>
</dbReference>
<dbReference type="PANTHER" id="PTHR43622">
    <property type="entry name" value="3-DEHYDROQUINATE SYNTHASE"/>
    <property type="match status" value="1"/>
</dbReference>
<dbReference type="GO" id="GO:0046872">
    <property type="term" value="F:metal ion binding"/>
    <property type="evidence" value="ECO:0007669"/>
    <property type="project" value="UniProtKB-KW"/>
</dbReference>
<feature type="domain" description="3-dehydroquinate synthase N-terminal" evidence="21">
    <location>
        <begin position="78"/>
        <end position="186"/>
    </location>
</feature>
<evidence type="ECO:0000259" key="22">
    <source>
        <dbReference type="Pfam" id="PF24621"/>
    </source>
</evidence>
<evidence type="ECO:0000256" key="14">
    <source>
        <dbReference type="ARBA" id="ARBA00022833"/>
    </source>
</evidence>
<dbReference type="GO" id="GO:0003856">
    <property type="term" value="F:3-dehydroquinate synthase activity"/>
    <property type="evidence" value="ECO:0007669"/>
    <property type="project" value="UniProtKB-UniRule"/>
</dbReference>
<evidence type="ECO:0000256" key="5">
    <source>
        <dbReference type="ARBA" id="ARBA00004496"/>
    </source>
</evidence>
<dbReference type="SUPFAM" id="SSF56796">
    <property type="entry name" value="Dehydroquinate synthase-like"/>
    <property type="match status" value="1"/>
</dbReference>
<dbReference type="PIRSF" id="PIRSF001455">
    <property type="entry name" value="DHQ_synth"/>
    <property type="match status" value="1"/>
</dbReference>
<evidence type="ECO:0000256" key="13">
    <source>
        <dbReference type="ARBA" id="ARBA00022741"/>
    </source>
</evidence>
<keyword evidence="18" id="KW-0170">Cobalt</keyword>
<evidence type="ECO:0000256" key="1">
    <source>
        <dbReference type="ARBA" id="ARBA00001393"/>
    </source>
</evidence>
<evidence type="ECO:0000256" key="4">
    <source>
        <dbReference type="ARBA" id="ARBA00001947"/>
    </source>
</evidence>
<evidence type="ECO:0000313" key="23">
    <source>
        <dbReference type="EMBL" id="PIW18402.1"/>
    </source>
</evidence>
<evidence type="ECO:0000256" key="2">
    <source>
        <dbReference type="ARBA" id="ARBA00001911"/>
    </source>
</evidence>
<evidence type="ECO:0000259" key="21">
    <source>
        <dbReference type="Pfam" id="PF01761"/>
    </source>
</evidence>
<keyword evidence="15" id="KW-0520">NAD</keyword>
<keyword evidence="16" id="KW-0057">Aromatic amino acid biosynthesis</keyword>
<evidence type="ECO:0000313" key="24">
    <source>
        <dbReference type="Proteomes" id="UP000231019"/>
    </source>
</evidence>
<keyword evidence="13" id="KW-0547">Nucleotide-binding</keyword>
<evidence type="ECO:0000256" key="20">
    <source>
        <dbReference type="SAM" id="Phobius"/>
    </source>
</evidence>
<dbReference type="GO" id="GO:0009423">
    <property type="term" value="P:chorismate biosynthetic process"/>
    <property type="evidence" value="ECO:0007669"/>
    <property type="project" value="UniProtKB-UniRule"/>
</dbReference>
<dbReference type="AlphaFoldDB" id="A0A2M7G8G9"/>
<proteinExistence type="inferred from homology"/>
<comment type="cofactor">
    <cofactor evidence="3">
        <name>Co(2+)</name>
        <dbReference type="ChEBI" id="CHEBI:48828"/>
    </cofactor>
</comment>
<keyword evidence="11" id="KW-0028">Amino-acid biosynthesis</keyword>
<dbReference type="InterPro" id="IPR030963">
    <property type="entry name" value="DHQ_synth_fam"/>
</dbReference>
<dbReference type="InterPro" id="IPR050071">
    <property type="entry name" value="Dehydroquinate_synthase"/>
</dbReference>
<dbReference type="GO" id="GO:0008652">
    <property type="term" value="P:amino acid biosynthetic process"/>
    <property type="evidence" value="ECO:0007669"/>
    <property type="project" value="UniProtKB-KW"/>
</dbReference>
<comment type="catalytic activity">
    <reaction evidence="1">
        <text>7-phospho-2-dehydro-3-deoxy-D-arabino-heptonate = 3-dehydroquinate + phosphate</text>
        <dbReference type="Rhea" id="RHEA:21968"/>
        <dbReference type="ChEBI" id="CHEBI:32364"/>
        <dbReference type="ChEBI" id="CHEBI:43474"/>
        <dbReference type="ChEBI" id="CHEBI:58394"/>
        <dbReference type="EC" id="4.2.3.4"/>
    </reaction>
</comment>
<evidence type="ECO:0000256" key="19">
    <source>
        <dbReference type="NCBIfam" id="TIGR01357"/>
    </source>
</evidence>
<dbReference type="InterPro" id="IPR016037">
    <property type="entry name" value="DHQ_synth_AroB"/>
</dbReference>
<dbReference type="GO" id="GO:0000166">
    <property type="term" value="F:nucleotide binding"/>
    <property type="evidence" value="ECO:0007669"/>
    <property type="project" value="UniProtKB-KW"/>
</dbReference>
<dbReference type="Pfam" id="PF24621">
    <property type="entry name" value="DHQS_C"/>
    <property type="match status" value="1"/>
</dbReference>
<accession>A0A2M7G8G9</accession>
<sequence length="374" mass="41454">MTAPISVYQKEKIDFPHSARSSEVWIGSDLLSSLPEQLEAKSSDPHVFLIADQALRTQGEALLATFESKHWRTGVLWVEVSEAFKDLGAILNVYSEMLKNSTHRRSWVLALGGGVIGDAAGFVAATYMRGLRWVSLPSTLLAQVDSGMGGKTGVNHPQGKNLIGAFHQPEKVICDLSLLHSLPLRDRVSGLGEMLKYGLIYDAHFFEQLSRQSQAILELEAECMGKAIQRCIQFKLQAVASDEYDLSGEREILNFGHTLGHALESLTDYHYYRHGEAVILGMWAALEISHASGYLETESAKEIQAKLQALPLPKIPAEIHVEALLDKLRFDKKTEGHTLRLILLEAPGQPLIVRNTPHEILVESCQALLKQFQA</sequence>
<keyword evidence="17" id="KW-0456">Lyase</keyword>
<evidence type="ECO:0000256" key="16">
    <source>
        <dbReference type="ARBA" id="ARBA00023141"/>
    </source>
</evidence>
<evidence type="ECO:0000256" key="3">
    <source>
        <dbReference type="ARBA" id="ARBA00001941"/>
    </source>
</evidence>
<evidence type="ECO:0000256" key="11">
    <source>
        <dbReference type="ARBA" id="ARBA00022605"/>
    </source>
</evidence>
<dbReference type="Proteomes" id="UP000231019">
    <property type="component" value="Unassembled WGS sequence"/>
</dbReference>
<dbReference type="GO" id="GO:0005737">
    <property type="term" value="C:cytoplasm"/>
    <property type="evidence" value="ECO:0007669"/>
    <property type="project" value="UniProtKB-SubCell"/>
</dbReference>
<comment type="cofactor">
    <cofactor evidence="2">
        <name>NAD(+)</name>
        <dbReference type="ChEBI" id="CHEBI:57540"/>
    </cofactor>
</comment>
<evidence type="ECO:0000256" key="8">
    <source>
        <dbReference type="ARBA" id="ARBA00013031"/>
    </source>
</evidence>
<keyword evidence="14" id="KW-0862">Zinc</keyword>
<keyword evidence="20" id="KW-0812">Transmembrane</keyword>
<feature type="domain" description="3-dehydroquinate synthase C-terminal" evidence="22">
    <location>
        <begin position="190"/>
        <end position="334"/>
    </location>
</feature>
<evidence type="ECO:0000256" key="6">
    <source>
        <dbReference type="ARBA" id="ARBA00004661"/>
    </source>
</evidence>
<organism evidence="23 24">
    <name type="scientific">bacterium (Candidatus Blackallbacteria) CG17_big_fil_post_rev_8_21_14_2_50_48_46</name>
    <dbReference type="NCBI Taxonomy" id="2014261"/>
    <lineage>
        <taxon>Bacteria</taxon>
        <taxon>Candidatus Blackallbacteria</taxon>
    </lineage>
</organism>
<dbReference type="GO" id="GO:0009073">
    <property type="term" value="P:aromatic amino acid family biosynthetic process"/>
    <property type="evidence" value="ECO:0007669"/>
    <property type="project" value="UniProtKB-KW"/>
</dbReference>
<dbReference type="InterPro" id="IPR030960">
    <property type="entry name" value="DHQS/DOIS_N"/>
</dbReference>
<comment type="pathway">
    <text evidence="6">Metabolic intermediate biosynthesis; chorismate biosynthesis; chorismate from D-erythrose 4-phosphate and phosphoenolpyruvate: step 2/7.</text>
</comment>
<keyword evidence="12" id="KW-0479">Metal-binding</keyword>
<dbReference type="CDD" id="cd08195">
    <property type="entry name" value="DHQS"/>
    <property type="match status" value="1"/>
</dbReference>
<comment type="cofactor">
    <cofactor evidence="4">
        <name>Zn(2+)</name>
        <dbReference type="ChEBI" id="CHEBI:29105"/>
    </cofactor>
</comment>
<dbReference type="InterPro" id="IPR056179">
    <property type="entry name" value="DHQS_C"/>
</dbReference>
<dbReference type="Gene3D" id="3.40.50.1970">
    <property type="match status" value="1"/>
</dbReference>
<evidence type="ECO:0000256" key="18">
    <source>
        <dbReference type="ARBA" id="ARBA00023285"/>
    </source>
</evidence>
<dbReference type="FunFam" id="3.40.50.1970:FF:000007">
    <property type="entry name" value="Pentafunctional AROM polypeptide"/>
    <property type="match status" value="1"/>
</dbReference>
<dbReference type="EC" id="4.2.3.4" evidence="8 19"/>
<evidence type="ECO:0000256" key="12">
    <source>
        <dbReference type="ARBA" id="ARBA00022723"/>
    </source>
</evidence>
<dbReference type="Gene3D" id="1.20.1090.10">
    <property type="entry name" value="Dehydroquinate synthase-like - alpha domain"/>
    <property type="match status" value="1"/>
</dbReference>
<reference evidence="23 24" key="1">
    <citation type="submission" date="2017-09" db="EMBL/GenBank/DDBJ databases">
        <title>Depth-based differentiation of microbial function through sediment-hosted aquifers and enrichment of novel symbionts in the deep terrestrial subsurface.</title>
        <authorList>
            <person name="Probst A.J."/>
            <person name="Ladd B."/>
            <person name="Jarett J.K."/>
            <person name="Geller-Mcgrath D.E."/>
            <person name="Sieber C.M."/>
            <person name="Emerson J.B."/>
            <person name="Anantharaman K."/>
            <person name="Thomas B.C."/>
            <person name="Malmstrom R."/>
            <person name="Stieglmeier M."/>
            <person name="Klingl A."/>
            <person name="Woyke T."/>
            <person name="Ryan C.M."/>
            <person name="Banfield J.F."/>
        </authorList>
    </citation>
    <scope>NUCLEOTIDE SEQUENCE [LARGE SCALE GENOMIC DNA]</scope>
    <source>
        <strain evidence="23">CG17_big_fil_post_rev_8_21_14_2_50_48_46</strain>
    </source>
</reference>